<dbReference type="InterPro" id="IPR010079">
    <property type="entry name" value="Xanthine_PRibTrfase"/>
</dbReference>
<keyword evidence="3 5" id="KW-0808">Transferase</keyword>
<name>A0ABW5S622_9BACL</name>
<evidence type="ECO:0000313" key="9">
    <source>
        <dbReference type="Proteomes" id="UP001597399"/>
    </source>
</evidence>
<evidence type="ECO:0000256" key="2">
    <source>
        <dbReference type="ARBA" id="ARBA00022676"/>
    </source>
</evidence>
<keyword evidence="1 5" id="KW-0963">Cytoplasm</keyword>
<evidence type="ECO:0000256" key="4">
    <source>
        <dbReference type="ARBA" id="ARBA00022726"/>
    </source>
</evidence>
<comment type="subcellular location">
    <subcellularLocation>
        <location evidence="5">Cytoplasm</location>
    </subcellularLocation>
</comment>
<feature type="binding site" evidence="5">
    <location>
        <position position="27"/>
    </location>
    <ligand>
        <name>xanthine</name>
        <dbReference type="ChEBI" id="CHEBI:17712"/>
    </ligand>
</feature>
<feature type="binding site" evidence="5">
    <location>
        <position position="20"/>
    </location>
    <ligand>
        <name>xanthine</name>
        <dbReference type="ChEBI" id="CHEBI:17712"/>
    </ligand>
</feature>
<comment type="similarity">
    <text evidence="5">Belongs to the purine/pyrimidine phosphoribosyltransferase family. Xpt subfamily.</text>
</comment>
<dbReference type="EC" id="2.4.2.22" evidence="5 6"/>
<gene>
    <name evidence="5" type="primary">xpt</name>
    <name evidence="8" type="ORF">ACFSUE_16690</name>
</gene>
<protein>
    <recommendedName>
        <fullName evidence="5 6">Xanthine phosphoribosyltransferase</fullName>
        <shortName evidence="5">XPRTase</shortName>
        <ecNumber evidence="5 6">2.4.2.22</ecNumber>
    </recommendedName>
</protein>
<feature type="binding site" evidence="5">
    <location>
        <begin position="128"/>
        <end position="132"/>
    </location>
    <ligand>
        <name>5-phospho-alpha-D-ribose 1-diphosphate</name>
        <dbReference type="ChEBI" id="CHEBI:58017"/>
    </ligand>
</feature>
<evidence type="ECO:0000259" key="7">
    <source>
        <dbReference type="Pfam" id="PF00156"/>
    </source>
</evidence>
<accession>A0ABW5S622</accession>
<dbReference type="PANTHER" id="PTHR43864">
    <property type="entry name" value="HYPOXANTHINE/GUANINE PHOSPHORIBOSYLTRANSFERASE"/>
    <property type="match status" value="1"/>
</dbReference>
<proteinExistence type="inferred from homology"/>
<dbReference type="Pfam" id="PF00156">
    <property type="entry name" value="Pribosyltran"/>
    <property type="match status" value="1"/>
</dbReference>
<evidence type="ECO:0000313" key="8">
    <source>
        <dbReference type="EMBL" id="MFD2695245.1"/>
    </source>
</evidence>
<dbReference type="NCBIfam" id="TIGR01744">
    <property type="entry name" value="XPRTase"/>
    <property type="match status" value="1"/>
</dbReference>
<reference evidence="9" key="1">
    <citation type="journal article" date="2019" name="Int. J. Syst. Evol. Microbiol.">
        <title>The Global Catalogue of Microorganisms (GCM) 10K type strain sequencing project: providing services to taxonomists for standard genome sequencing and annotation.</title>
        <authorList>
            <consortium name="The Broad Institute Genomics Platform"/>
            <consortium name="The Broad Institute Genome Sequencing Center for Infectious Disease"/>
            <person name="Wu L."/>
            <person name="Ma J."/>
        </authorList>
    </citation>
    <scope>NUCLEOTIDE SEQUENCE [LARGE SCALE GENOMIC DNA]</scope>
    <source>
        <strain evidence="9">TISTR 2466</strain>
    </source>
</reference>
<dbReference type="InterPro" id="IPR029057">
    <property type="entry name" value="PRTase-like"/>
</dbReference>
<keyword evidence="2 5" id="KW-0328">Glycosyltransferase</keyword>
<feature type="domain" description="Phosphoribosyltransferase" evidence="7">
    <location>
        <begin position="34"/>
        <end position="156"/>
    </location>
</feature>
<dbReference type="GO" id="GO:0000310">
    <property type="term" value="F:xanthine phosphoribosyltransferase activity"/>
    <property type="evidence" value="ECO:0007669"/>
    <property type="project" value="UniProtKB-EC"/>
</dbReference>
<comment type="caution">
    <text evidence="8">The sequence shown here is derived from an EMBL/GenBank/DDBJ whole genome shotgun (WGS) entry which is preliminary data.</text>
</comment>
<dbReference type="PANTHER" id="PTHR43864:SF1">
    <property type="entry name" value="XANTHINE PHOSPHORIBOSYLTRANSFERASE"/>
    <property type="match status" value="1"/>
</dbReference>
<dbReference type="NCBIfam" id="NF006671">
    <property type="entry name" value="PRK09219.1"/>
    <property type="match status" value="1"/>
</dbReference>
<dbReference type="EMBL" id="JBHUMQ010000039">
    <property type="protein sequence ID" value="MFD2695245.1"/>
    <property type="molecule type" value="Genomic_DNA"/>
</dbReference>
<dbReference type="HAMAP" id="MF_01184">
    <property type="entry name" value="XPRTase"/>
    <property type="match status" value="1"/>
</dbReference>
<keyword evidence="4 5" id="KW-0660">Purine salvage</keyword>
<evidence type="ECO:0000256" key="3">
    <source>
        <dbReference type="ARBA" id="ARBA00022679"/>
    </source>
</evidence>
<evidence type="ECO:0000256" key="6">
    <source>
        <dbReference type="NCBIfam" id="TIGR01744"/>
    </source>
</evidence>
<comment type="subunit">
    <text evidence="5">Homodimer.</text>
</comment>
<dbReference type="SUPFAM" id="SSF53271">
    <property type="entry name" value="PRTase-like"/>
    <property type="match status" value="1"/>
</dbReference>
<dbReference type="InterPro" id="IPR050118">
    <property type="entry name" value="Pur/Pyrimidine_PRTase"/>
</dbReference>
<dbReference type="InterPro" id="IPR000836">
    <property type="entry name" value="PRTase_dom"/>
</dbReference>
<dbReference type="Gene3D" id="3.40.50.2020">
    <property type="match status" value="1"/>
</dbReference>
<dbReference type="RefSeq" id="WP_253061012.1">
    <property type="nucleotide sequence ID" value="NZ_JAMXWM010000007.1"/>
</dbReference>
<comment type="function">
    <text evidence="5">Converts the preformed base xanthine, a product of nucleic acid breakdown, to xanthosine 5'-monophosphate (XMP), so it can be reused for RNA or DNA synthesis.</text>
</comment>
<sequence length="191" mass="20901">MEELKKRIREDGTVINSDILKVDQFLNHQIDPSLLRNIGEQFAQAFANSDVSKILTIESSGIAPALMTGLALNVPVVFARKKKPLTLNEGSLTTKIQSYTKHLNNSVYLENNMLSAEDHVLIIDDFLANGEASLGLTRLIEMAGASVAGVGIVIEKTFQPGRTRLDHAGYSVYSLARISSLANNQITFLDD</sequence>
<dbReference type="CDD" id="cd06223">
    <property type="entry name" value="PRTases_typeI"/>
    <property type="match status" value="1"/>
</dbReference>
<dbReference type="Proteomes" id="UP001597399">
    <property type="component" value="Unassembled WGS sequence"/>
</dbReference>
<comment type="catalytic activity">
    <reaction evidence="5">
        <text>XMP + diphosphate = xanthine + 5-phospho-alpha-D-ribose 1-diphosphate</text>
        <dbReference type="Rhea" id="RHEA:10800"/>
        <dbReference type="ChEBI" id="CHEBI:17712"/>
        <dbReference type="ChEBI" id="CHEBI:33019"/>
        <dbReference type="ChEBI" id="CHEBI:57464"/>
        <dbReference type="ChEBI" id="CHEBI:58017"/>
        <dbReference type="EC" id="2.4.2.22"/>
    </reaction>
</comment>
<comment type="pathway">
    <text evidence="5">Purine metabolism; XMP biosynthesis via salvage pathway; XMP from xanthine: step 1/1.</text>
</comment>
<keyword evidence="9" id="KW-1185">Reference proteome</keyword>
<feature type="binding site" evidence="5">
    <location>
        <position position="156"/>
    </location>
    <ligand>
        <name>xanthine</name>
        <dbReference type="ChEBI" id="CHEBI:17712"/>
    </ligand>
</feature>
<organism evidence="8 9">
    <name type="scientific">Sporolactobacillus shoreicorticis</name>
    <dbReference type="NCBI Taxonomy" id="1923877"/>
    <lineage>
        <taxon>Bacteria</taxon>
        <taxon>Bacillati</taxon>
        <taxon>Bacillota</taxon>
        <taxon>Bacilli</taxon>
        <taxon>Bacillales</taxon>
        <taxon>Sporolactobacillaceae</taxon>
        <taxon>Sporolactobacillus</taxon>
    </lineage>
</organism>
<evidence type="ECO:0000256" key="1">
    <source>
        <dbReference type="ARBA" id="ARBA00022490"/>
    </source>
</evidence>
<evidence type="ECO:0000256" key="5">
    <source>
        <dbReference type="HAMAP-Rule" id="MF_01184"/>
    </source>
</evidence>